<evidence type="ECO:0000313" key="4">
    <source>
        <dbReference type="EMBL" id="AVV39520.1"/>
    </source>
</evidence>
<dbReference type="PROSITE" id="PS51186">
    <property type="entry name" value="GNAT"/>
    <property type="match status" value="1"/>
</dbReference>
<evidence type="ECO:0000256" key="2">
    <source>
        <dbReference type="ARBA" id="ARBA00023315"/>
    </source>
</evidence>
<dbReference type="PANTHER" id="PTHR43877">
    <property type="entry name" value="AMINOALKYLPHOSPHONATE N-ACETYLTRANSFERASE-RELATED-RELATED"/>
    <property type="match status" value="1"/>
</dbReference>
<evidence type="ECO:0000313" key="5">
    <source>
        <dbReference type="Proteomes" id="UP000241538"/>
    </source>
</evidence>
<name>A0AAN1NUV0_9GAMM</name>
<evidence type="ECO:0000256" key="1">
    <source>
        <dbReference type="ARBA" id="ARBA00022679"/>
    </source>
</evidence>
<reference evidence="4 5" key="1">
    <citation type="journal article" date="2018" name="Int J Genomics">
        <title>Comparative Genomics Analysis of Plasmid pPV989-94 from a Clinical Isolate of Pantoea vagans PV989.</title>
        <authorList>
            <person name="Xu L."/>
            <person name="Yin M."/>
            <person name="Zhu T."/>
            <person name="Lu J."/>
            <person name="Bao Q."/>
        </authorList>
    </citation>
    <scope>NUCLEOTIDE SEQUENCE [LARGE SCALE GENOMIC DNA]</scope>
    <source>
        <strain evidence="4 5">PV989</strain>
    </source>
</reference>
<dbReference type="InterPro" id="IPR000182">
    <property type="entry name" value="GNAT_dom"/>
</dbReference>
<dbReference type="CDD" id="cd04301">
    <property type="entry name" value="NAT_SF"/>
    <property type="match status" value="1"/>
</dbReference>
<dbReference type="AlphaFoldDB" id="A0AAN1NUV0"/>
<dbReference type="PANTHER" id="PTHR43877:SF5">
    <property type="entry name" value="BLL8307 PROTEIN"/>
    <property type="match status" value="1"/>
</dbReference>
<dbReference type="Pfam" id="PF00583">
    <property type="entry name" value="Acetyltransf_1"/>
    <property type="match status" value="1"/>
</dbReference>
<dbReference type="EMBL" id="CP028350">
    <property type="protein sequence ID" value="AVV39520.1"/>
    <property type="molecule type" value="Genomic_DNA"/>
</dbReference>
<organism evidence="4 5">
    <name type="scientific">Pantoea vagans</name>
    <dbReference type="NCBI Taxonomy" id="470934"/>
    <lineage>
        <taxon>Bacteria</taxon>
        <taxon>Pseudomonadati</taxon>
        <taxon>Pseudomonadota</taxon>
        <taxon>Gammaproteobacteria</taxon>
        <taxon>Enterobacterales</taxon>
        <taxon>Erwiniaceae</taxon>
        <taxon>Pantoea</taxon>
    </lineage>
</organism>
<dbReference type="Gene3D" id="3.40.630.30">
    <property type="match status" value="1"/>
</dbReference>
<keyword evidence="1" id="KW-0808">Transferase</keyword>
<feature type="domain" description="N-acetyltransferase" evidence="3">
    <location>
        <begin position="7"/>
        <end position="152"/>
    </location>
</feature>
<geneLocation type="plasmid" evidence="5">
    <name>ppv989-508</name>
</geneLocation>
<dbReference type="InterPro" id="IPR016181">
    <property type="entry name" value="Acyl_CoA_acyltransferase"/>
</dbReference>
<dbReference type="InterPro" id="IPR050832">
    <property type="entry name" value="Bact_Acetyltransf"/>
</dbReference>
<protein>
    <submittedName>
        <fullName evidence="4">N-acetyltransferase</fullName>
    </submittedName>
</protein>
<dbReference type="GO" id="GO:0016747">
    <property type="term" value="F:acyltransferase activity, transferring groups other than amino-acyl groups"/>
    <property type="evidence" value="ECO:0007669"/>
    <property type="project" value="InterPro"/>
</dbReference>
<sequence length="152" mass="17252">MFYISEVNKSDSELGCLVNELDIFLAELYPAESNHSLDLSTVSDENLRCLMVRDKEGVPAGCGAVLFQEAGFGEIKRVYIRPEFRGRKLGELIVGSLEQLARENRCHQLRLETGIHQQPAIALYRRCGYEVCDPFPPYLADPLSIFMRKIIQ</sequence>
<proteinExistence type="predicted"/>
<keyword evidence="2" id="KW-0012">Acyltransferase</keyword>
<evidence type="ECO:0000259" key="3">
    <source>
        <dbReference type="PROSITE" id="PS51186"/>
    </source>
</evidence>
<dbReference type="RefSeq" id="WP_033784759.1">
    <property type="nucleotide sequence ID" value="NZ_CP028350.1"/>
</dbReference>
<gene>
    <name evidence="4" type="ORF">C9381_20010</name>
</gene>
<dbReference type="Proteomes" id="UP000241538">
    <property type="component" value="Plasmid pPV989-508"/>
</dbReference>
<keyword evidence="4" id="KW-0614">Plasmid</keyword>
<accession>A0AAN1NUV0</accession>
<dbReference type="SUPFAM" id="SSF55729">
    <property type="entry name" value="Acyl-CoA N-acyltransferases (Nat)"/>
    <property type="match status" value="1"/>
</dbReference>